<dbReference type="Proteomes" id="UP001056120">
    <property type="component" value="Linkage Group LG03"/>
</dbReference>
<keyword evidence="2" id="KW-1185">Reference proteome</keyword>
<comment type="caution">
    <text evidence="1">The sequence shown here is derived from an EMBL/GenBank/DDBJ whole genome shotgun (WGS) entry which is preliminary data.</text>
</comment>
<proteinExistence type="predicted"/>
<sequence>MLMMEREKKEINAFVKGKAKVRGKARGPFANDSHNNIKCFRCGDFGYKMRNGPVYLSELEKYAAFIAETPIIGAKSKEE</sequence>
<reference evidence="2" key="1">
    <citation type="journal article" date="2022" name="Mol. Ecol. Resour.">
        <title>The genomes of chicory, endive, great burdock and yacon provide insights into Asteraceae palaeo-polyploidization history and plant inulin production.</title>
        <authorList>
            <person name="Fan W."/>
            <person name="Wang S."/>
            <person name="Wang H."/>
            <person name="Wang A."/>
            <person name="Jiang F."/>
            <person name="Liu H."/>
            <person name="Zhao H."/>
            <person name="Xu D."/>
            <person name="Zhang Y."/>
        </authorList>
    </citation>
    <scope>NUCLEOTIDE SEQUENCE [LARGE SCALE GENOMIC DNA]</scope>
    <source>
        <strain evidence="2">cv. Yunnan</strain>
    </source>
</reference>
<name>A0ACB9JME4_9ASTR</name>
<accession>A0ACB9JME4</accession>
<evidence type="ECO:0000313" key="1">
    <source>
        <dbReference type="EMBL" id="KAI3821312.1"/>
    </source>
</evidence>
<dbReference type="EMBL" id="CM042020">
    <property type="protein sequence ID" value="KAI3821312.1"/>
    <property type="molecule type" value="Genomic_DNA"/>
</dbReference>
<evidence type="ECO:0000313" key="2">
    <source>
        <dbReference type="Proteomes" id="UP001056120"/>
    </source>
</evidence>
<reference evidence="1 2" key="2">
    <citation type="journal article" date="2022" name="Mol. Ecol. Resour.">
        <title>The genomes of chicory, endive, great burdock and yacon provide insights into Asteraceae paleo-polyploidization history and plant inulin production.</title>
        <authorList>
            <person name="Fan W."/>
            <person name="Wang S."/>
            <person name="Wang H."/>
            <person name="Wang A."/>
            <person name="Jiang F."/>
            <person name="Liu H."/>
            <person name="Zhao H."/>
            <person name="Xu D."/>
            <person name="Zhang Y."/>
        </authorList>
    </citation>
    <scope>NUCLEOTIDE SEQUENCE [LARGE SCALE GENOMIC DNA]</scope>
    <source>
        <strain evidence="2">cv. Yunnan</strain>
        <tissue evidence="1">Leaves</tissue>
    </source>
</reference>
<gene>
    <name evidence="1" type="ORF">L1987_08876</name>
</gene>
<organism evidence="1 2">
    <name type="scientific">Smallanthus sonchifolius</name>
    <dbReference type="NCBI Taxonomy" id="185202"/>
    <lineage>
        <taxon>Eukaryota</taxon>
        <taxon>Viridiplantae</taxon>
        <taxon>Streptophyta</taxon>
        <taxon>Embryophyta</taxon>
        <taxon>Tracheophyta</taxon>
        <taxon>Spermatophyta</taxon>
        <taxon>Magnoliopsida</taxon>
        <taxon>eudicotyledons</taxon>
        <taxon>Gunneridae</taxon>
        <taxon>Pentapetalae</taxon>
        <taxon>asterids</taxon>
        <taxon>campanulids</taxon>
        <taxon>Asterales</taxon>
        <taxon>Asteraceae</taxon>
        <taxon>Asteroideae</taxon>
        <taxon>Heliantheae alliance</taxon>
        <taxon>Millerieae</taxon>
        <taxon>Smallanthus</taxon>
    </lineage>
</organism>
<protein>
    <submittedName>
        <fullName evidence="1">Uncharacterized protein</fullName>
    </submittedName>
</protein>